<keyword evidence="2" id="KW-1185">Reference proteome</keyword>
<gene>
    <name evidence="1" type="ORF">DFH94DRAFT_758342</name>
</gene>
<accession>A0A9P5T533</accession>
<dbReference type="AlphaFoldDB" id="A0A9P5T533"/>
<organism evidence="1 2">
    <name type="scientific">Russula ochroleuca</name>
    <dbReference type="NCBI Taxonomy" id="152965"/>
    <lineage>
        <taxon>Eukaryota</taxon>
        <taxon>Fungi</taxon>
        <taxon>Dikarya</taxon>
        <taxon>Basidiomycota</taxon>
        <taxon>Agaricomycotina</taxon>
        <taxon>Agaricomycetes</taxon>
        <taxon>Russulales</taxon>
        <taxon>Russulaceae</taxon>
        <taxon>Russula</taxon>
    </lineage>
</organism>
<evidence type="ECO:0000313" key="1">
    <source>
        <dbReference type="EMBL" id="KAF8476304.1"/>
    </source>
</evidence>
<protein>
    <submittedName>
        <fullName evidence="1">Uncharacterized protein</fullName>
    </submittedName>
</protein>
<proteinExistence type="predicted"/>
<reference evidence="1" key="2">
    <citation type="journal article" date="2020" name="Nat. Commun.">
        <title>Large-scale genome sequencing of mycorrhizal fungi provides insights into the early evolution of symbiotic traits.</title>
        <authorList>
            <person name="Miyauchi S."/>
            <person name="Kiss E."/>
            <person name="Kuo A."/>
            <person name="Drula E."/>
            <person name="Kohler A."/>
            <person name="Sanchez-Garcia M."/>
            <person name="Morin E."/>
            <person name="Andreopoulos B."/>
            <person name="Barry K.W."/>
            <person name="Bonito G."/>
            <person name="Buee M."/>
            <person name="Carver A."/>
            <person name="Chen C."/>
            <person name="Cichocki N."/>
            <person name="Clum A."/>
            <person name="Culley D."/>
            <person name="Crous P.W."/>
            <person name="Fauchery L."/>
            <person name="Girlanda M."/>
            <person name="Hayes R.D."/>
            <person name="Keri Z."/>
            <person name="LaButti K."/>
            <person name="Lipzen A."/>
            <person name="Lombard V."/>
            <person name="Magnuson J."/>
            <person name="Maillard F."/>
            <person name="Murat C."/>
            <person name="Nolan M."/>
            <person name="Ohm R.A."/>
            <person name="Pangilinan J."/>
            <person name="Pereira M.F."/>
            <person name="Perotto S."/>
            <person name="Peter M."/>
            <person name="Pfister S."/>
            <person name="Riley R."/>
            <person name="Sitrit Y."/>
            <person name="Stielow J.B."/>
            <person name="Szollosi G."/>
            <person name="Zifcakova L."/>
            <person name="Stursova M."/>
            <person name="Spatafora J.W."/>
            <person name="Tedersoo L."/>
            <person name="Vaario L.M."/>
            <person name="Yamada A."/>
            <person name="Yan M."/>
            <person name="Wang P."/>
            <person name="Xu J."/>
            <person name="Bruns T."/>
            <person name="Baldrian P."/>
            <person name="Vilgalys R."/>
            <person name="Dunand C."/>
            <person name="Henrissat B."/>
            <person name="Grigoriev I.V."/>
            <person name="Hibbett D."/>
            <person name="Nagy L.G."/>
            <person name="Martin F.M."/>
        </authorList>
    </citation>
    <scope>NUCLEOTIDE SEQUENCE</scope>
    <source>
        <strain evidence="1">Prilba</strain>
    </source>
</reference>
<evidence type="ECO:0000313" key="2">
    <source>
        <dbReference type="Proteomes" id="UP000759537"/>
    </source>
</evidence>
<dbReference type="EMBL" id="WHVB01000015">
    <property type="protein sequence ID" value="KAF8476304.1"/>
    <property type="molecule type" value="Genomic_DNA"/>
</dbReference>
<dbReference type="Proteomes" id="UP000759537">
    <property type="component" value="Unassembled WGS sequence"/>
</dbReference>
<name>A0A9P5T533_9AGAM</name>
<reference evidence="1" key="1">
    <citation type="submission" date="2019-10" db="EMBL/GenBank/DDBJ databases">
        <authorList>
            <consortium name="DOE Joint Genome Institute"/>
            <person name="Kuo A."/>
            <person name="Miyauchi S."/>
            <person name="Kiss E."/>
            <person name="Drula E."/>
            <person name="Kohler A."/>
            <person name="Sanchez-Garcia M."/>
            <person name="Andreopoulos B."/>
            <person name="Barry K.W."/>
            <person name="Bonito G."/>
            <person name="Buee M."/>
            <person name="Carver A."/>
            <person name="Chen C."/>
            <person name="Cichocki N."/>
            <person name="Clum A."/>
            <person name="Culley D."/>
            <person name="Crous P.W."/>
            <person name="Fauchery L."/>
            <person name="Girlanda M."/>
            <person name="Hayes R."/>
            <person name="Keri Z."/>
            <person name="LaButti K."/>
            <person name="Lipzen A."/>
            <person name="Lombard V."/>
            <person name="Magnuson J."/>
            <person name="Maillard F."/>
            <person name="Morin E."/>
            <person name="Murat C."/>
            <person name="Nolan M."/>
            <person name="Ohm R."/>
            <person name="Pangilinan J."/>
            <person name="Pereira M."/>
            <person name="Perotto S."/>
            <person name="Peter M."/>
            <person name="Riley R."/>
            <person name="Sitrit Y."/>
            <person name="Stielow B."/>
            <person name="Szollosi G."/>
            <person name="Zifcakova L."/>
            <person name="Stursova M."/>
            <person name="Spatafora J.W."/>
            <person name="Tedersoo L."/>
            <person name="Vaario L.-M."/>
            <person name="Yamada A."/>
            <person name="Yan M."/>
            <person name="Wang P."/>
            <person name="Xu J."/>
            <person name="Bruns T."/>
            <person name="Baldrian P."/>
            <person name="Vilgalys R."/>
            <person name="Henrissat B."/>
            <person name="Grigoriev I.V."/>
            <person name="Hibbett D."/>
            <person name="Nagy L.G."/>
            <person name="Martin F.M."/>
        </authorList>
    </citation>
    <scope>NUCLEOTIDE SEQUENCE</scope>
    <source>
        <strain evidence="1">Prilba</strain>
    </source>
</reference>
<sequence>MAASHNIGRQFDKRSFQRRMNTLGAAYRNRCRELISICRAFSTSRASEQIFNQDTKLSEVLQACDDALACVAEEGEGKGEGMSDFRIEMAFWWLLKYEKRFLHCRTVGKRMERAINMDTKREAGTSAPNKFFKLQTTKVVNFRLLTSITATDTQPTIVSRECNQRFRSWYLTSLIEALTDGSDFQEILWNFSRCPGGHRVTLAKNPHFYSPDRLHITSPNGYHDGFITYPVEECHIFQDVDDIYVLTNKPSRIYLEFGKESRAFDNVWKTNGIFIFKSICGKLEGERAVGAPIQGKSYRWCRAEPLPLPNPPNTSAMTTSTTSTSAWVLVEDWKETISHVLNSPDIRIRIEVITRPVPG</sequence>
<comment type="caution">
    <text evidence="1">The sequence shown here is derived from an EMBL/GenBank/DDBJ whole genome shotgun (WGS) entry which is preliminary data.</text>
</comment>
<dbReference type="OrthoDB" id="3258581at2759"/>